<name>A0A427UWB2_9ENTR</name>
<dbReference type="EMBL" id="RHXB01000009">
    <property type="protein sequence ID" value="RSE24769.1"/>
    <property type="molecule type" value="Genomic_DNA"/>
</dbReference>
<evidence type="ECO:0000256" key="1">
    <source>
        <dbReference type="SAM" id="SignalP"/>
    </source>
</evidence>
<evidence type="ECO:0000313" key="3">
    <source>
        <dbReference type="Proteomes" id="UP000275331"/>
    </source>
</evidence>
<sequence>MRNIFFLLFFTNCALANANSMIEYFNRFIITFSSRSVSKNDYASLVSYEIDPAMRANYDIFPPEQYSNIDNASGFVIKNTDILFSGGKSRMLFLNFVRENILGSKKVITGRLVVYNKEHVTYSFKIEKYQQDNVVIFENILAIIPYSEMSSEFSCFYKFKQIDDEVVKLVDVKCAG</sequence>
<gene>
    <name evidence="2" type="ORF">EGT71_13920</name>
</gene>
<feature type="chain" id="PRO_5019445837" evidence="1">
    <location>
        <begin position="19"/>
        <end position="176"/>
    </location>
</feature>
<reference evidence="2 3" key="1">
    <citation type="submission" date="2018-10" db="EMBL/GenBank/DDBJ databases">
        <title>Transmission dynamics of multidrug resistant bacteria on intensive care unit surfaces.</title>
        <authorList>
            <person name="D'Souza A.W."/>
            <person name="Potter R.F."/>
            <person name="Wallace M."/>
            <person name="Shupe A."/>
            <person name="Patel S."/>
            <person name="Sun S."/>
            <person name="Gul D."/>
            <person name="Kwon J.H."/>
            <person name="Andleeb S."/>
            <person name="Burnham C.-A.D."/>
            <person name="Dantas G."/>
        </authorList>
    </citation>
    <scope>NUCLEOTIDE SEQUENCE [LARGE SCALE GENOMIC DNA]</scope>
    <source>
        <strain evidence="2 3">AS_373</strain>
    </source>
</reference>
<keyword evidence="1" id="KW-0732">Signal</keyword>
<evidence type="ECO:0000313" key="2">
    <source>
        <dbReference type="EMBL" id="RSE24769.1"/>
    </source>
</evidence>
<feature type="signal peptide" evidence="1">
    <location>
        <begin position="1"/>
        <end position="18"/>
    </location>
</feature>
<organism evidence="2 3">
    <name type="scientific">Atlantibacter subterraneus</name>
    <dbReference type="NCBI Taxonomy" id="255519"/>
    <lineage>
        <taxon>Bacteria</taxon>
        <taxon>Pseudomonadati</taxon>
        <taxon>Pseudomonadota</taxon>
        <taxon>Gammaproteobacteria</taxon>
        <taxon>Enterobacterales</taxon>
        <taxon>Enterobacteriaceae</taxon>
        <taxon>Atlantibacter</taxon>
    </lineage>
</organism>
<accession>A0A427UWB2</accession>
<dbReference type="AlphaFoldDB" id="A0A427UWB2"/>
<proteinExistence type="predicted"/>
<dbReference type="RefSeq" id="WP_125295146.1">
    <property type="nucleotide sequence ID" value="NZ_JAPTZM010000003.1"/>
</dbReference>
<dbReference type="Proteomes" id="UP000275331">
    <property type="component" value="Unassembled WGS sequence"/>
</dbReference>
<comment type="caution">
    <text evidence="2">The sequence shown here is derived from an EMBL/GenBank/DDBJ whole genome shotgun (WGS) entry which is preliminary data.</text>
</comment>
<protein>
    <submittedName>
        <fullName evidence="2">Uncharacterized protein</fullName>
    </submittedName>
</protein>